<evidence type="ECO:0000313" key="8">
    <source>
        <dbReference type="EMBL" id="KAK8885933.1"/>
    </source>
</evidence>
<dbReference type="PANTHER" id="PTHR11134">
    <property type="entry name" value="ADAPTOR COMPLEX SUBUNIT BETA FAMILY MEMBER"/>
    <property type="match status" value="1"/>
</dbReference>
<sequence>MSILGSFGSKNYENSTEQSKPLPSSGPLLTSSQNNIQNSTEDQLNNFKDSIYQSLTSPNEIDRIRGIKMLILGVAKGYDFHEFAPLVVQQLISNDLNCRQLAYIYLTHFAFDCYDTILLSINSFQKALADSDPSVRVLALKMISSVPQIEIIPEIQKAIDQVIGDTNPYVKKEVAYALIKASELDPNLIEGFLPYIQRLMLEKDPIALSGAIAAYWSLCPENIEFIHPNFRYIVNNIRNLDEYGQIYTIRSLTVYTRLCFKNPASTSNDDSAFSEEAFWEENNDSLNTHKEPLSADHLLIISAVKKLLNSLNAGVVISAILYFYYCSPVNHLKVVARPLVRLLYDKSPSIIGFALQTILSVAKKDPLIFIPHLNHFFIHKNDSAIVKKMKLKVLSSLASPSNADIILGELSKYTGSNDSTFSALSIKTIGDTAIEHPNIIPSAFTALLRLMGRVSFSDTIVLSEIVFAISKLLKLKRGTEDEEKALHHLCRKFVVICDPYARASVLAVVGDTYLTHRKYAPQMLRYVAQHFDEESPEVKLQALNLAAKLITIQKDEPSKETESQLPLYLMKLCARDGSFDVSDRAKFLIALVETNNEKLKQNLRSILFPSTSSQQEPQDNDKKVDSPLLLENDYQLGTFSSLFNREISGYEPLTDWAPENELPDSSVRIPVKRLPDGTIVPEEKEEKRKRAKNIDEDDVEQFLGDEYYEIEEEEEEEEDINDVAQRNKITDNNSNTVNNNAPVNDANEVVEYYEYEEEDEKESFFD</sequence>
<dbReference type="InterPro" id="IPR026739">
    <property type="entry name" value="AP_beta"/>
</dbReference>
<keyword evidence="9" id="KW-1185">Reference proteome</keyword>
<dbReference type="InterPro" id="IPR002553">
    <property type="entry name" value="Clathrin/coatomer_adapt-like_N"/>
</dbReference>
<keyword evidence="3" id="KW-0813">Transport</keyword>
<feature type="domain" description="Clathrin/coatomer adaptor adaptin-like N-terminal" evidence="7">
    <location>
        <begin position="52"/>
        <end position="594"/>
    </location>
</feature>
<proteinExistence type="inferred from homology"/>
<dbReference type="Pfam" id="PF01602">
    <property type="entry name" value="Adaptin_N"/>
    <property type="match status" value="1"/>
</dbReference>
<feature type="compositionally biased region" description="Low complexity" evidence="6">
    <location>
        <begin position="19"/>
        <end position="32"/>
    </location>
</feature>
<evidence type="ECO:0000256" key="2">
    <source>
        <dbReference type="ARBA" id="ARBA00006613"/>
    </source>
</evidence>
<evidence type="ECO:0000259" key="7">
    <source>
        <dbReference type="Pfam" id="PF01602"/>
    </source>
</evidence>
<dbReference type="InterPro" id="IPR011989">
    <property type="entry name" value="ARM-like"/>
</dbReference>
<protein>
    <recommendedName>
        <fullName evidence="7">Clathrin/coatomer adaptor adaptin-like N-terminal domain-containing protein</fullName>
    </recommendedName>
</protein>
<evidence type="ECO:0000256" key="4">
    <source>
        <dbReference type="ARBA" id="ARBA00022927"/>
    </source>
</evidence>
<feature type="compositionally biased region" description="Polar residues" evidence="6">
    <location>
        <begin position="8"/>
        <end position="18"/>
    </location>
</feature>
<evidence type="ECO:0000256" key="1">
    <source>
        <dbReference type="ARBA" id="ARBA00004308"/>
    </source>
</evidence>
<dbReference type="Proteomes" id="UP001470230">
    <property type="component" value="Unassembled WGS sequence"/>
</dbReference>
<gene>
    <name evidence="8" type="ORF">M9Y10_041391</name>
</gene>
<comment type="caution">
    <text evidence="8">The sequence shown here is derived from an EMBL/GenBank/DDBJ whole genome shotgun (WGS) entry which is preliminary data.</text>
</comment>
<dbReference type="SUPFAM" id="SSF48371">
    <property type="entry name" value="ARM repeat"/>
    <property type="match status" value="1"/>
</dbReference>
<name>A0ABR2K546_9EUKA</name>
<comment type="similarity">
    <text evidence="2">Belongs to the adaptor complexes large subunit family.</text>
</comment>
<accession>A0ABR2K546</accession>
<keyword evidence="5" id="KW-0472">Membrane</keyword>
<evidence type="ECO:0000256" key="3">
    <source>
        <dbReference type="ARBA" id="ARBA00022448"/>
    </source>
</evidence>
<dbReference type="EMBL" id="JAPFFF010000007">
    <property type="protein sequence ID" value="KAK8885933.1"/>
    <property type="molecule type" value="Genomic_DNA"/>
</dbReference>
<feature type="region of interest" description="Disordered" evidence="6">
    <location>
        <begin position="1"/>
        <end position="34"/>
    </location>
</feature>
<comment type="subcellular location">
    <subcellularLocation>
        <location evidence="1">Endomembrane system</location>
    </subcellularLocation>
</comment>
<reference evidence="8 9" key="1">
    <citation type="submission" date="2024-04" db="EMBL/GenBank/DDBJ databases">
        <title>Tritrichomonas musculus Genome.</title>
        <authorList>
            <person name="Alves-Ferreira E."/>
            <person name="Grigg M."/>
            <person name="Lorenzi H."/>
            <person name="Galac M."/>
        </authorList>
    </citation>
    <scope>NUCLEOTIDE SEQUENCE [LARGE SCALE GENOMIC DNA]</scope>
    <source>
        <strain evidence="8 9">EAF2021</strain>
    </source>
</reference>
<evidence type="ECO:0000256" key="5">
    <source>
        <dbReference type="ARBA" id="ARBA00023136"/>
    </source>
</evidence>
<dbReference type="Gene3D" id="1.25.10.10">
    <property type="entry name" value="Leucine-rich Repeat Variant"/>
    <property type="match status" value="1"/>
</dbReference>
<dbReference type="InterPro" id="IPR016024">
    <property type="entry name" value="ARM-type_fold"/>
</dbReference>
<organism evidence="8 9">
    <name type="scientific">Tritrichomonas musculus</name>
    <dbReference type="NCBI Taxonomy" id="1915356"/>
    <lineage>
        <taxon>Eukaryota</taxon>
        <taxon>Metamonada</taxon>
        <taxon>Parabasalia</taxon>
        <taxon>Tritrichomonadida</taxon>
        <taxon>Tritrichomonadidae</taxon>
        <taxon>Tritrichomonas</taxon>
    </lineage>
</organism>
<evidence type="ECO:0000256" key="6">
    <source>
        <dbReference type="SAM" id="MobiDB-lite"/>
    </source>
</evidence>
<feature type="region of interest" description="Disordered" evidence="6">
    <location>
        <begin position="727"/>
        <end position="747"/>
    </location>
</feature>
<keyword evidence="4" id="KW-0653">Protein transport</keyword>
<evidence type="ECO:0000313" key="9">
    <source>
        <dbReference type="Proteomes" id="UP001470230"/>
    </source>
</evidence>
<feature type="compositionally biased region" description="Low complexity" evidence="6">
    <location>
        <begin position="730"/>
        <end position="747"/>
    </location>
</feature>